<gene>
    <name evidence="3" type="ORF">DEW08_00615</name>
</gene>
<keyword evidence="4" id="KW-1185">Reference proteome</keyword>
<accession>A0A2S2CK76</accession>
<evidence type="ECO:0000256" key="2">
    <source>
        <dbReference type="ARBA" id="ARBA00023002"/>
    </source>
</evidence>
<dbReference type="EMBL" id="CP029352">
    <property type="protein sequence ID" value="AWK84891.1"/>
    <property type="molecule type" value="Genomic_DNA"/>
</dbReference>
<dbReference type="PRINTS" id="PR00080">
    <property type="entry name" value="SDRFAMILY"/>
</dbReference>
<name>A0A2S2CK76_9PROT</name>
<dbReference type="Pfam" id="PF13561">
    <property type="entry name" value="adh_short_C2"/>
    <property type="match status" value="1"/>
</dbReference>
<dbReference type="AlphaFoldDB" id="A0A2S2CK76"/>
<dbReference type="PANTHER" id="PTHR43639:SF1">
    <property type="entry name" value="SHORT-CHAIN DEHYDROGENASE_REDUCTASE FAMILY PROTEIN"/>
    <property type="match status" value="1"/>
</dbReference>
<keyword evidence="2" id="KW-0560">Oxidoreductase</keyword>
<dbReference type="InterPro" id="IPR036291">
    <property type="entry name" value="NAD(P)-bd_dom_sf"/>
</dbReference>
<dbReference type="Proteomes" id="UP000245629">
    <property type="component" value="Chromosome 1"/>
</dbReference>
<evidence type="ECO:0000313" key="3">
    <source>
        <dbReference type="EMBL" id="AWK84891.1"/>
    </source>
</evidence>
<protein>
    <submittedName>
        <fullName evidence="3">Oxidoreductase</fullName>
    </submittedName>
</protein>
<dbReference type="GO" id="GO:0016491">
    <property type="term" value="F:oxidoreductase activity"/>
    <property type="evidence" value="ECO:0007669"/>
    <property type="project" value="UniProtKB-KW"/>
</dbReference>
<dbReference type="PRINTS" id="PR00081">
    <property type="entry name" value="GDHRDH"/>
</dbReference>
<organism evidence="3 4">
    <name type="scientific">Azospirillum thermophilum</name>
    <dbReference type="NCBI Taxonomy" id="2202148"/>
    <lineage>
        <taxon>Bacteria</taxon>
        <taxon>Pseudomonadati</taxon>
        <taxon>Pseudomonadota</taxon>
        <taxon>Alphaproteobacteria</taxon>
        <taxon>Rhodospirillales</taxon>
        <taxon>Azospirillaceae</taxon>
        <taxon>Azospirillum</taxon>
    </lineage>
</organism>
<dbReference type="OrthoDB" id="8419486at2"/>
<dbReference type="CDD" id="cd05233">
    <property type="entry name" value="SDR_c"/>
    <property type="match status" value="1"/>
</dbReference>
<proteinExistence type="inferred from homology"/>
<evidence type="ECO:0000256" key="1">
    <source>
        <dbReference type="ARBA" id="ARBA00006484"/>
    </source>
</evidence>
<dbReference type="KEGG" id="azz:DEW08_00615"/>
<dbReference type="PROSITE" id="PS00061">
    <property type="entry name" value="ADH_SHORT"/>
    <property type="match status" value="1"/>
</dbReference>
<dbReference type="InterPro" id="IPR002347">
    <property type="entry name" value="SDR_fam"/>
</dbReference>
<dbReference type="PANTHER" id="PTHR43639">
    <property type="entry name" value="OXIDOREDUCTASE, SHORT-CHAIN DEHYDROGENASE/REDUCTASE FAMILY (AFU_ORTHOLOGUE AFUA_5G02870)"/>
    <property type="match status" value="1"/>
</dbReference>
<dbReference type="RefSeq" id="WP_109323650.1">
    <property type="nucleotide sequence ID" value="NZ_CP029352.1"/>
</dbReference>
<evidence type="ECO:0000313" key="4">
    <source>
        <dbReference type="Proteomes" id="UP000245629"/>
    </source>
</evidence>
<sequence length="270" mass="27621">MTMTEPMTMGDWPATVLGDDLRGRRVLVTGSSRGIGAALGVALAGLGARVVLHGSGSSAAAHRLAAALAEQGADVRAVTGDFRRPDAVEAVVDAAVETLGGLDVLVNNAGTMVGRMPLAALEDGFLDEVVDLNLRSVVVACRRALPALKAAGGGVIVNTVSISARSGGSPGSSLYSASKAFVATFTRSLATELAGDRIRVNAVSPGTIDTDFHQRYSTPEKLAATAARIPLGRIGTAEDCVGAYLFLMSERLSGYVTGQVVEVNGGQLMP</sequence>
<dbReference type="SUPFAM" id="SSF51735">
    <property type="entry name" value="NAD(P)-binding Rossmann-fold domains"/>
    <property type="match status" value="1"/>
</dbReference>
<comment type="similarity">
    <text evidence="1">Belongs to the short-chain dehydrogenases/reductases (SDR) family.</text>
</comment>
<reference evidence="4" key="1">
    <citation type="submission" date="2018-05" db="EMBL/GenBank/DDBJ databases">
        <title>Azospirillum thermophila sp. nov., a novel isolated from hot spring.</title>
        <authorList>
            <person name="Zhao Z."/>
        </authorList>
    </citation>
    <scope>NUCLEOTIDE SEQUENCE [LARGE SCALE GENOMIC DNA]</scope>
    <source>
        <strain evidence="4">CFH 70021</strain>
    </source>
</reference>
<dbReference type="InterPro" id="IPR020904">
    <property type="entry name" value="Sc_DH/Rdtase_CS"/>
</dbReference>
<dbReference type="Gene3D" id="3.40.50.720">
    <property type="entry name" value="NAD(P)-binding Rossmann-like Domain"/>
    <property type="match status" value="1"/>
</dbReference>
<dbReference type="FunFam" id="3.40.50.720:FF:000084">
    <property type="entry name" value="Short-chain dehydrogenase reductase"/>
    <property type="match status" value="1"/>
</dbReference>